<protein>
    <recommendedName>
        <fullName evidence="3">4-alpha-glucanotransferase</fullName>
        <ecNumber evidence="3">2.4.1.25</ecNumber>
    </recommendedName>
    <alternativeName>
        <fullName evidence="7">Amylomaltase</fullName>
    </alternativeName>
    <alternativeName>
        <fullName evidence="8">Disproportionating enzyme</fullName>
    </alternativeName>
</protein>
<reference evidence="9" key="1">
    <citation type="submission" date="2018-06" db="EMBL/GenBank/DDBJ databases">
        <authorList>
            <person name="Zhirakovskaya E."/>
        </authorList>
    </citation>
    <scope>NUCLEOTIDE SEQUENCE</scope>
</reference>
<keyword evidence="4 9" id="KW-0328">Glycosyltransferase</keyword>
<dbReference type="NCBIfam" id="NF011080">
    <property type="entry name" value="PRK14508.1-3"/>
    <property type="match status" value="1"/>
</dbReference>
<dbReference type="Pfam" id="PF02446">
    <property type="entry name" value="Glyco_hydro_77"/>
    <property type="match status" value="1"/>
</dbReference>
<comment type="catalytic activity">
    <reaction evidence="1">
        <text>Transfers a segment of a (1-&gt;4)-alpha-D-glucan to a new position in an acceptor, which may be glucose or a (1-&gt;4)-alpha-D-glucan.</text>
        <dbReference type="EC" id="2.4.1.25"/>
    </reaction>
</comment>
<dbReference type="PANTHER" id="PTHR32438:SF5">
    <property type="entry name" value="4-ALPHA-GLUCANOTRANSFERASE DPE1, CHLOROPLASTIC_AMYLOPLASTIC"/>
    <property type="match status" value="1"/>
</dbReference>
<evidence type="ECO:0000256" key="3">
    <source>
        <dbReference type="ARBA" id="ARBA00012560"/>
    </source>
</evidence>
<comment type="similarity">
    <text evidence="2">Belongs to the disproportionating enzyme family.</text>
</comment>
<organism evidence="9">
    <name type="scientific">hydrothermal vent metagenome</name>
    <dbReference type="NCBI Taxonomy" id="652676"/>
    <lineage>
        <taxon>unclassified sequences</taxon>
        <taxon>metagenomes</taxon>
        <taxon>ecological metagenomes</taxon>
    </lineage>
</organism>
<dbReference type="Gene3D" id="3.20.20.80">
    <property type="entry name" value="Glycosidases"/>
    <property type="match status" value="1"/>
</dbReference>
<dbReference type="EMBL" id="UOFM01000353">
    <property type="protein sequence ID" value="VAW80335.1"/>
    <property type="molecule type" value="Genomic_DNA"/>
</dbReference>
<dbReference type="NCBIfam" id="TIGR00217">
    <property type="entry name" value="malQ"/>
    <property type="match status" value="1"/>
</dbReference>
<evidence type="ECO:0000256" key="6">
    <source>
        <dbReference type="ARBA" id="ARBA00023277"/>
    </source>
</evidence>
<evidence type="ECO:0000256" key="2">
    <source>
        <dbReference type="ARBA" id="ARBA00005684"/>
    </source>
</evidence>
<dbReference type="AlphaFoldDB" id="A0A3B0YHI1"/>
<evidence type="ECO:0000313" key="9">
    <source>
        <dbReference type="EMBL" id="VAW80335.1"/>
    </source>
</evidence>
<evidence type="ECO:0000256" key="7">
    <source>
        <dbReference type="ARBA" id="ARBA00031423"/>
    </source>
</evidence>
<dbReference type="PANTHER" id="PTHR32438">
    <property type="entry name" value="4-ALPHA-GLUCANOTRANSFERASE DPE1, CHLOROPLASTIC/AMYLOPLASTIC"/>
    <property type="match status" value="1"/>
</dbReference>
<dbReference type="GO" id="GO:0004134">
    <property type="term" value="F:4-alpha-glucanotransferase activity"/>
    <property type="evidence" value="ECO:0007669"/>
    <property type="project" value="UniProtKB-EC"/>
</dbReference>
<dbReference type="EC" id="2.4.1.25" evidence="3"/>
<evidence type="ECO:0000256" key="1">
    <source>
        <dbReference type="ARBA" id="ARBA00000439"/>
    </source>
</evidence>
<name>A0A3B0YHI1_9ZZZZ</name>
<accession>A0A3B0YHI1</accession>
<keyword evidence="5 9" id="KW-0808">Transferase</keyword>
<keyword evidence="6" id="KW-0119">Carbohydrate metabolism</keyword>
<dbReference type="GO" id="GO:0005975">
    <property type="term" value="P:carbohydrate metabolic process"/>
    <property type="evidence" value="ECO:0007669"/>
    <property type="project" value="InterPro"/>
</dbReference>
<dbReference type="SUPFAM" id="SSF51445">
    <property type="entry name" value="(Trans)glycosidases"/>
    <property type="match status" value="1"/>
</dbReference>
<evidence type="ECO:0000256" key="5">
    <source>
        <dbReference type="ARBA" id="ARBA00022679"/>
    </source>
</evidence>
<proteinExistence type="inferred from homology"/>
<sequence>MNLFERRRTGILLHPTSLPGSVDSGELGADAYHFIDFLADCGVSLWQMLPLGPTHSDRSPYQCLSVHAGDTRLISLQRLVEAGWLDDASLDPRKDIDTQRQMRLAAAYNGFLRHADGDARAAFEAFSEQHADWLDDFALYQALRGDFSNSAWFDWPEPLRDREPGALNEARKRLASAIERVRFEQFLFFQQWTQLRHYANERGVLLFGDIPIFVAYDSAEVWSNRQWFLLDERGGLKVVAGVPPDYFSETGQRWGNPHYDWEAMAADGYSWWLDRFRTQLELFDLMRIDHFRGFEAYWEIDAASDTAVEGRWVTGPGANFFEALRQTFGDLPLVAEDLGVITPEVTALRLQFGLPGMKILQFAFDGSPENPYLPHNHEPLSVVYTGTHDNNTTLGWYEELHEEQRHFVCDYLGAEIAGMPWPLVRAALASVAKIAVLPMQDVLGLDASHRMNIPGVAKGNWQWRFEWDQLLPEQGERLKAWVRLYGRA</sequence>
<dbReference type="InterPro" id="IPR017853">
    <property type="entry name" value="GH"/>
</dbReference>
<evidence type="ECO:0000256" key="4">
    <source>
        <dbReference type="ARBA" id="ARBA00022676"/>
    </source>
</evidence>
<gene>
    <name evidence="9" type="ORF">MNBD_GAMMA14-1241</name>
</gene>
<evidence type="ECO:0000256" key="8">
    <source>
        <dbReference type="ARBA" id="ARBA00031501"/>
    </source>
</evidence>
<dbReference type="InterPro" id="IPR003385">
    <property type="entry name" value="Glyco_hydro_77"/>
</dbReference>